<dbReference type="EMBL" id="QPMH01000002">
    <property type="protein sequence ID" value="RDD63283.1"/>
    <property type="molecule type" value="Genomic_DNA"/>
</dbReference>
<dbReference type="Gene3D" id="1.10.260.40">
    <property type="entry name" value="lambda repressor-like DNA-binding domains"/>
    <property type="match status" value="1"/>
</dbReference>
<protein>
    <submittedName>
        <fullName evidence="3">XRE family transcriptional regulator</fullName>
    </submittedName>
</protein>
<keyword evidence="4" id="KW-1185">Reference proteome</keyword>
<dbReference type="PROSITE" id="PS50943">
    <property type="entry name" value="HTH_CROC1"/>
    <property type="match status" value="1"/>
</dbReference>
<proteinExistence type="predicted"/>
<evidence type="ECO:0000313" key="3">
    <source>
        <dbReference type="EMBL" id="RDD63283.1"/>
    </source>
</evidence>
<reference evidence="3 4" key="1">
    <citation type="submission" date="2018-07" db="EMBL/GenBank/DDBJ databases">
        <title>Venubactetium sediminum gen. nov., sp. nov., isolated from a marine solar saltern.</title>
        <authorList>
            <person name="Wang S."/>
        </authorList>
    </citation>
    <scope>NUCLEOTIDE SEQUENCE [LARGE SCALE GENOMIC DNA]</scope>
    <source>
        <strain evidence="3 4">WD2A32</strain>
    </source>
</reference>
<evidence type="ECO:0000259" key="2">
    <source>
        <dbReference type="PROSITE" id="PS50943"/>
    </source>
</evidence>
<feature type="compositionally biased region" description="Basic and acidic residues" evidence="1">
    <location>
        <begin position="117"/>
        <end position="127"/>
    </location>
</feature>
<dbReference type="Proteomes" id="UP000253941">
    <property type="component" value="Unassembled WGS sequence"/>
</dbReference>
<evidence type="ECO:0000256" key="1">
    <source>
        <dbReference type="SAM" id="MobiDB-lite"/>
    </source>
</evidence>
<dbReference type="SUPFAM" id="SSF47413">
    <property type="entry name" value="lambda repressor-like DNA-binding domains"/>
    <property type="match status" value="1"/>
</dbReference>
<sequence length="136" mass="15076">MTPFGRSLRELRARRGITLKAMAAELGVSPAYLSALEHGHRGRPNRRFVHRVCQALGIIWDDAEALQRLADLSHPRATVDTAGLSAEATELANRLAEQIHTLPQDTIERMLGELRRHSGDEDMRLPEDSAEDTSAS</sequence>
<evidence type="ECO:0000313" key="4">
    <source>
        <dbReference type="Proteomes" id="UP000253941"/>
    </source>
</evidence>
<gene>
    <name evidence="3" type="ORF">DRB17_02185</name>
</gene>
<feature type="region of interest" description="Disordered" evidence="1">
    <location>
        <begin position="117"/>
        <end position="136"/>
    </location>
</feature>
<organism evidence="3 4">
    <name type="scientific">Ferruginivarius sediminum</name>
    <dbReference type="NCBI Taxonomy" id="2661937"/>
    <lineage>
        <taxon>Bacteria</taxon>
        <taxon>Pseudomonadati</taxon>
        <taxon>Pseudomonadota</taxon>
        <taxon>Alphaproteobacteria</taxon>
        <taxon>Rhodospirillales</taxon>
        <taxon>Rhodospirillaceae</taxon>
        <taxon>Ferruginivarius</taxon>
    </lineage>
</organism>
<dbReference type="Pfam" id="PF13560">
    <property type="entry name" value="HTH_31"/>
    <property type="match status" value="1"/>
</dbReference>
<dbReference type="SMART" id="SM00530">
    <property type="entry name" value="HTH_XRE"/>
    <property type="match status" value="1"/>
</dbReference>
<dbReference type="CDD" id="cd00093">
    <property type="entry name" value="HTH_XRE"/>
    <property type="match status" value="1"/>
</dbReference>
<dbReference type="GO" id="GO:0003677">
    <property type="term" value="F:DNA binding"/>
    <property type="evidence" value="ECO:0007669"/>
    <property type="project" value="InterPro"/>
</dbReference>
<dbReference type="RefSeq" id="WP_114580539.1">
    <property type="nucleotide sequence ID" value="NZ_QPMH01000002.1"/>
</dbReference>
<dbReference type="AlphaFoldDB" id="A0A369TD77"/>
<accession>A0A369TD77</accession>
<comment type="caution">
    <text evidence="3">The sequence shown here is derived from an EMBL/GenBank/DDBJ whole genome shotgun (WGS) entry which is preliminary data.</text>
</comment>
<dbReference type="InterPro" id="IPR001387">
    <property type="entry name" value="Cro/C1-type_HTH"/>
</dbReference>
<name>A0A369TD77_9PROT</name>
<dbReference type="InterPro" id="IPR010982">
    <property type="entry name" value="Lambda_DNA-bd_dom_sf"/>
</dbReference>
<feature type="domain" description="HTH cro/C1-type" evidence="2">
    <location>
        <begin position="8"/>
        <end position="66"/>
    </location>
</feature>